<dbReference type="AlphaFoldDB" id="A0A1N6V4Q8"/>
<dbReference type="OrthoDB" id="4133219at2"/>
<feature type="compositionally biased region" description="Low complexity" evidence="2">
    <location>
        <begin position="421"/>
        <end position="431"/>
    </location>
</feature>
<dbReference type="InterPro" id="IPR002397">
    <property type="entry name" value="Cyt_P450_B"/>
</dbReference>
<evidence type="ECO:0000256" key="1">
    <source>
        <dbReference type="ARBA" id="ARBA00010617"/>
    </source>
</evidence>
<gene>
    <name evidence="3" type="ORF">SAMN05421833_103268</name>
</gene>
<evidence type="ECO:0000313" key="3">
    <source>
        <dbReference type="EMBL" id="SIQ72729.1"/>
    </source>
</evidence>
<protein>
    <submittedName>
        <fullName evidence="3">Cytochrome P450</fullName>
    </submittedName>
</protein>
<dbReference type="Proteomes" id="UP000186096">
    <property type="component" value="Unassembled WGS sequence"/>
</dbReference>
<dbReference type="GO" id="GO:0004497">
    <property type="term" value="F:monooxygenase activity"/>
    <property type="evidence" value="ECO:0007669"/>
    <property type="project" value="InterPro"/>
</dbReference>
<dbReference type="PANTHER" id="PTHR46696">
    <property type="entry name" value="P450, PUTATIVE (EUROFUNG)-RELATED"/>
    <property type="match status" value="1"/>
</dbReference>
<dbReference type="GO" id="GO:0020037">
    <property type="term" value="F:heme binding"/>
    <property type="evidence" value="ECO:0007669"/>
    <property type="project" value="InterPro"/>
</dbReference>
<dbReference type="PRINTS" id="PR00359">
    <property type="entry name" value="BP450"/>
</dbReference>
<dbReference type="InterPro" id="IPR036396">
    <property type="entry name" value="Cyt_P450_sf"/>
</dbReference>
<name>A0A1N6V4Q8_9ACTN</name>
<dbReference type="GO" id="GO:0005506">
    <property type="term" value="F:iron ion binding"/>
    <property type="evidence" value="ECO:0007669"/>
    <property type="project" value="InterPro"/>
</dbReference>
<dbReference type="STRING" id="58117.SAMN05421833_103268"/>
<dbReference type="GO" id="GO:0016705">
    <property type="term" value="F:oxidoreductase activity, acting on paired donors, with incorporation or reduction of molecular oxygen"/>
    <property type="evidence" value="ECO:0007669"/>
    <property type="project" value="InterPro"/>
</dbReference>
<organism evidence="3 4">
    <name type="scientific">Microbispora rosea</name>
    <dbReference type="NCBI Taxonomy" id="58117"/>
    <lineage>
        <taxon>Bacteria</taxon>
        <taxon>Bacillati</taxon>
        <taxon>Actinomycetota</taxon>
        <taxon>Actinomycetes</taxon>
        <taxon>Streptosporangiales</taxon>
        <taxon>Streptosporangiaceae</taxon>
        <taxon>Microbispora</taxon>
    </lineage>
</organism>
<feature type="region of interest" description="Disordered" evidence="2">
    <location>
        <begin position="418"/>
        <end position="452"/>
    </location>
</feature>
<accession>A0A1N6V4Q8</accession>
<reference evidence="4" key="1">
    <citation type="submission" date="2017-01" db="EMBL/GenBank/DDBJ databases">
        <authorList>
            <person name="Varghese N."/>
            <person name="Submissions S."/>
        </authorList>
    </citation>
    <scope>NUCLEOTIDE SEQUENCE [LARGE SCALE GENOMIC DNA]</scope>
    <source>
        <strain evidence="4">ATCC 12950</strain>
    </source>
</reference>
<dbReference type="PANTHER" id="PTHR46696:SF1">
    <property type="entry name" value="CYTOCHROME P450 YJIB-RELATED"/>
    <property type="match status" value="1"/>
</dbReference>
<evidence type="ECO:0000313" key="4">
    <source>
        <dbReference type="Proteomes" id="UP000186096"/>
    </source>
</evidence>
<dbReference type="Gene3D" id="1.10.630.10">
    <property type="entry name" value="Cytochrome P450"/>
    <property type="match status" value="1"/>
</dbReference>
<comment type="similarity">
    <text evidence="1">Belongs to the cytochrome P450 family.</text>
</comment>
<evidence type="ECO:0000256" key="2">
    <source>
        <dbReference type="SAM" id="MobiDB-lite"/>
    </source>
</evidence>
<dbReference type="SUPFAM" id="SSF48264">
    <property type="entry name" value="Cytochrome P450"/>
    <property type="match status" value="1"/>
</dbReference>
<proteinExistence type="inferred from homology"/>
<dbReference type="RefSeq" id="WP_083744007.1">
    <property type="nucleotide sequence ID" value="NZ_FTNI01000003.1"/>
</dbReference>
<keyword evidence="4" id="KW-1185">Reference proteome</keyword>
<sequence length="464" mass="51168">MISERWTASAVEGLISLPLESLLTGDYEADPALVHERLRTRYGPVAPIDVMGVPVWFAMGYDEVLHIMQNAREVWSKRVDHWRAYAEGRVPADWPLLALLQADNSGFHDGERHRGLRGAWIAGLRPFQEPGSEQAQRLERAMVRYCDDLVGVIAEGGPAGSADLAAQYARPFPLLVANHLLGVTIERGEELLEDQWRLLDGADSAGAYQRLHAALLELATVKRQRRGDDLPSYMIEAKPDLTDEELARELMMLSGFLDFTGSLICNVILEAITNPRLRESLSVGAIEEVVNRVALANPALANLTFRYARTEVKLGRFTIAAGDPVMLSIAGAHADPRFAGALARDTIRSTRAHLAWGAGPHRCPSQRLATQMSTIAVRRLLDRFSTLKPALPSGRLPWRPSPFVRALRALPVHYELSRSFSGTPRPESGGEPSPPALKDATQDGGDGRPRSGLLAFLRRLRRTQ</sequence>
<dbReference type="EMBL" id="FTNI01000003">
    <property type="protein sequence ID" value="SIQ72729.1"/>
    <property type="molecule type" value="Genomic_DNA"/>
</dbReference>